<proteinExistence type="predicted"/>
<evidence type="ECO:0000259" key="2">
    <source>
        <dbReference type="Pfam" id="PF02120"/>
    </source>
</evidence>
<dbReference type="InterPro" id="IPR021136">
    <property type="entry name" value="Flagellar_hook_control-like_C"/>
</dbReference>
<sequence length="314" mass="29825">PADAIATPASPAAGPAAQVSGDGAATAAATAAAAAPTAAVPGASASGAAPVPSSTEAAGAARAATQAPLAAANPAANPVANPTANATAAPAPAAAASAVPVDGTGESAPAPVVAAVGPAPVAHSALTGTASLAQPGLPAAPAPLATQLARPLFTLAAAGDGTHHMTITVNPERLGPVTVQAVVAGDQLRIELFAPSDVARDAVRGILGELRRDLAGTGLHASLNLSGDDAPARQGAGNPGGQNHAGQNTSGQNQPGQNQPGQQGPAQQGAVPREEPVVAPRSLAALQADEHASDAELLEAAATTSAHPHIDLIA</sequence>
<dbReference type="EMBL" id="MPZN01000067">
    <property type="protein sequence ID" value="PPL15201.1"/>
    <property type="molecule type" value="Genomic_DNA"/>
</dbReference>
<dbReference type="Gene3D" id="3.30.750.140">
    <property type="match status" value="1"/>
</dbReference>
<evidence type="ECO:0000313" key="4">
    <source>
        <dbReference type="Proteomes" id="UP000237755"/>
    </source>
</evidence>
<dbReference type="InterPro" id="IPR038610">
    <property type="entry name" value="FliK-like_C_sf"/>
</dbReference>
<feature type="compositionally biased region" description="Low complexity" evidence="1">
    <location>
        <begin position="246"/>
        <end position="269"/>
    </location>
</feature>
<keyword evidence="4" id="KW-1185">Reference proteome</keyword>
<organism evidence="3 4">
    <name type="scientific">Microterricola pindariensis</name>
    <dbReference type="NCBI Taxonomy" id="478010"/>
    <lineage>
        <taxon>Bacteria</taxon>
        <taxon>Bacillati</taxon>
        <taxon>Actinomycetota</taxon>
        <taxon>Actinomycetes</taxon>
        <taxon>Micrococcales</taxon>
        <taxon>Microbacteriaceae</taxon>
        <taxon>Microterricola</taxon>
    </lineage>
</organism>
<evidence type="ECO:0000256" key="1">
    <source>
        <dbReference type="SAM" id="MobiDB-lite"/>
    </source>
</evidence>
<dbReference type="CDD" id="cd17470">
    <property type="entry name" value="T3SS_Flik_C"/>
    <property type="match status" value="1"/>
</dbReference>
<feature type="region of interest" description="Disordered" evidence="1">
    <location>
        <begin position="1"/>
        <end position="62"/>
    </location>
</feature>
<feature type="domain" description="Flagellar hook-length control protein-like C-terminal" evidence="2">
    <location>
        <begin position="157"/>
        <end position="223"/>
    </location>
</feature>
<comment type="caution">
    <text evidence="3">The sequence shown here is derived from an EMBL/GenBank/DDBJ whole genome shotgun (WGS) entry which is preliminary data.</text>
</comment>
<evidence type="ECO:0000313" key="3">
    <source>
        <dbReference type="EMBL" id="PPL15201.1"/>
    </source>
</evidence>
<dbReference type="Pfam" id="PF02120">
    <property type="entry name" value="Flg_hook"/>
    <property type="match status" value="1"/>
</dbReference>
<accession>A0ABX5ATY2</accession>
<reference evidence="3 4" key="1">
    <citation type="journal article" date="2008" name="Int. J. Syst. Evol. Microbiol.">
        <title>Leifsonia pindariensis sp. nov., isolated from the Pindari glacier of the Indian Himalayas, and emended description of the genus Leifsonia.</title>
        <authorList>
            <person name="Reddy G.S."/>
            <person name="Prabagaran S.R."/>
            <person name="Shivaji S."/>
        </authorList>
    </citation>
    <scope>NUCLEOTIDE SEQUENCE [LARGE SCALE GENOMIC DNA]</scope>
    <source>
        <strain evidence="3 4">PON 10</strain>
    </source>
</reference>
<feature type="region of interest" description="Disordered" evidence="1">
    <location>
        <begin position="225"/>
        <end position="290"/>
    </location>
</feature>
<name>A0ABX5ATY2_9MICO</name>
<gene>
    <name evidence="3" type="ORF">GY24_14655</name>
</gene>
<protein>
    <recommendedName>
        <fullName evidence="2">Flagellar hook-length control protein-like C-terminal domain-containing protein</fullName>
    </recommendedName>
</protein>
<dbReference type="RefSeq" id="WP_133161213.1">
    <property type="nucleotide sequence ID" value="NZ_MPZN01000067.1"/>
</dbReference>
<dbReference type="Proteomes" id="UP000237755">
    <property type="component" value="Unassembled WGS sequence"/>
</dbReference>
<feature type="non-terminal residue" evidence="3">
    <location>
        <position position="1"/>
    </location>
</feature>